<gene>
    <name evidence="2" type="ORF">Metlim_1116</name>
</gene>
<dbReference type="OrthoDB" id="383889at2157"/>
<keyword evidence="1" id="KW-1133">Transmembrane helix</keyword>
<evidence type="ECO:0000256" key="1">
    <source>
        <dbReference type="SAM" id="Phobius"/>
    </source>
</evidence>
<dbReference type="EMBL" id="CM001436">
    <property type="protein sequence ID" value="EHQ35227.1"/>
    <property type="molecule type" value="Genomic_DNA"/>
</dbReference>
<dbReference type="HOGENOM" id="CLU_2191047_0_0_2"/>
<name>H1Z020_9EURY</name>
<proteinExistence type="predicted"/>
<sequence length="108" mass="11806">MNINHLVVIITGLVISVIVVIMLFNFGELLPESPENNSWTPPEITPGVSLMNAPVLIHPEIVELKAGESKKLNITLETKENGPGEVHHTLLSRVEEINSNVKLPQPDG</sequence>
<protein>
    <submittedName>
        <fullName evidence="2">Uncharacterized protein</fullName>
    </submittedName>
</protein>
<reference evidence="2 3" key="1">
    <citation type="submission" date="2011-10" db="EMBL/GenBank/DDBJ databases">
        <title>The Improved High-Quality Draft genome of Methanoplanus limicola DSM 2279.</title>
        <authorList>
            <consortium name="US DOE Joint Genome Institute (JGI-PGF)"/>
            <person name="Lucas S."/>
            <person name="Copeland A."/>
            <person name="Lapidus A."/>
            <person name="Glavina del Rio T."/>
            <person name="Dalin E."/>
            <person name="Tice H."/>
            <person name="Bruce D."/>
            <person name="Goodwin L."/>
            <person name="Pitluck S."/>
            <person name="Peters L."/>
            <person name="Mikhailova N."/>
            <person name="Lu M."/>
            <person name="Kyrpides N."/>
            <person name="Mavromatis K."/>
            <person name="Ivanova N."/>
            <person name="Markowitz V."/>
            <person name="Cheng J.-F."/>
            <person name="Hugenholtz P."/>
            <person name="Woyke T."/>
            <person name="Wu D."/>
            <person name="Wirth R."/>
            <person name="Brambilla E.-M."/>
            <person name="Klenk H.-P."/>
            <person name="Eisen J.A."/>
        </authorList>
    </citation>
    <scope>NUCLEOTIDE SEQUENCE [LARGE SCALE GENOMIC DNA]</scope>
    <source>
        <strain evidence="2 3">DSM 2279</strain>
    </source>
</reference>
<dbReference type="STRING" id="937775.Metlim_1116"/>
<dbReference type="RefSeq" id="WP_004076970.1">
    <property type="nucleotide sequence ID" value="NZ_CM001436.1"/>
</dbReference>
<keyword evidence="3" id="KW-1185">Reference proteome</keyword>
<keyword evidence="1" id="KW-0472">Membrane</keyword>
<feature type="transmembrane region" description="Helical" evidence="1">
    <location>
        <begin position="6"/>
        <end position="26"/>
    </location>
</feature>
<dbReference type="Proteomes" id="UP000005741">
    <property type="component" value="Chromosome"/>
</dbReference>
<accession>H1Z020</accession>
<dbReference type="InParanoid" id="H1Z020"/>
<keyword evidence="1" id="KW-0812">Transmembrane</keyword>
<evidence type="ECO:0000313" key="2">
    <source>
        <dbReference type="EMBL" id="EHQ35227.1"/>
    </source>
</evidence>
<evidence type="ECO:0000313" key="3">
    <source>
        <dbReference type="Proteomes" id="UP000005741"/>
    </source>
</evidence>
<dbReference type="AlphaFoldDB" id="H1Z020"/>
<organism evidence="2 3">
    <name type="scientific">Methanoplanus limicola DSM 2279</name>
    <dbReference type="NCBI Taxonomy" id="937775"/>
    <lineage>
        <taxon>Archaea</taxon>
        <taxon>Methanobacteriati</taxon>
        <taxon>Methanobacteriota</taxon>
        <taxon>Stenosarchaea group</taxon>
        <taxon>Methanomicrobia</taxon>
        <taxon>Methanomicrobiales</taxon>
        <taxon>Methanomicrobiaceae</taxon>
        <taxon>Methanoplanus</taxon>
    </lineage>
</organism>